<evidence type="ECO:0000313" key="2">
    <source>
        <dbReference type="Proteomes" id="UP000823912"/>
    </source>
</evidence>
<dbReference type="PANTHER" id="PTHR28055">
    <property type="entry name" value="ALTERED INHERITANCE OF MITOCHONDRIA PROTEIN 41, MITOCHONDRIAL"/>
    <property type="match status" value="1"/>
</dbReference>
<dbReference type="AlphaFoldDB" id="A0A9D1E8T6"/>
<dbReference type="InterPro" id="IPR023168">
    <property type="entry name" value="GatB_Yqey_C_2"/>
</dbReference>
<protein>
    <submittedName>
        <fullName evidence="1">GatB/YqeY domain-containing protein</fullName>
    </submittedName>
</protein>
<evidence type="ECO:0000313" key="1">
    <source>
        <dbReference type="EMBL" id="HIR70243.1"/>
    </source>
</evidence>
<dbReference type="Gene3D" id="1.10.10.410">
    <property type="match status" value="1"/>
</dbReference>
<dbReference type="Gene3D" id="1.10.1510.10">
    <property type="entry name" value="Uncharacterised protein YqeY/AIM41 PF09424, N-terminal domain"/>
    <property type="match status" value="1"/>
</dbReference>
<sequence>MEIEQLQKDMIAAMKAKDKPRKEAISSLVSAVKKAAIDQGCRDDIKAELVDQVILKEQKTAKEQIDSCPESRQDLKAEYQFRYDVISEYAPKLMSPEAVEAFLKENCADILATGSKGEIMKTVMPMLKGKADGKVINQTVAKLTGK</sequence>
<dbReference type="EMBL" id="DVHM01000048">
    <property type="protein sequence ID" value="HIR70243.1"/>
    <property type="molecule type" value="Genomic_DNA"/>
</dbReference>
<gene>
    <name evidence="1" type="ORF">IAA55_03055</name>
</gene>
<dbReference type="PANTHER" id="PTHR28055:SF1">
    <property type="entry name" value="ALTERED INHERITANCE OF MITOCHONDRIA PROTEIN 41, MITOCHONDRIAL"/>
    <property type="match status" value="1"/>
</dbReference>
<dbReference type="InterPro" id="IPR019004">
    <property type="entry name" value="YqeY/Aim41"/>
</dbReference>
<dbReference type="InterPro" id="IPR042184">
    <property type="entry name" value="YqeY/Aim41_N"/>
</dbReference>
<reference evidence="1" key="2">
    <citation type="journal article" date="2021" name="PeerJ">
        <title>Extensive microbial diversity within the chicken gut microbiome revealed by metagenomics and culture.</title>
        <authorList>
            <person name="Gilroy R."/>
            <person name="Ravi A."/>
            <person name="Getino M."/>
            <person name="Pursley I."/>
            <person name="Horton D.L."/>
            <person name="Alikhan N.F."/>
            <person name="Baker D."/>
            <person name="Gharbi K."/>
            <person name="Hall N."/>
            <person name="Watson M."/>
            <person name="Adriaenssens E.M."/>
            <person name="Foster-Nyarko E."/>
            <person name="Jarju S."/>
            <person name="Secka A."/>
            <person name="Antonio M."/>
            <person name="Oren A."/>
            <person name="Chaudhuri R.R."/>
            <person name="La Ragione R."/>
            <person name="Hildebrand F."/>
            <person name="Pallen M.J."/>
        </authorList>
    </citation>
    <scope>NUCLEOTIDE SEQUENCE</scope>
    <source>
        <strain evidence="1">ChiSjej5B23-6657</strain>
    </source>
</reference>
<comment type="caution">
    <text evidence="1">The sequence shown here is derived from an EMBL/GenBank/DDBJ whole genome shotgun (WGS) entry which is preliminary data.</text>
</comment>
<name>A0A9D1E8T6_9FIRM</name>
<accession>A0A9D1E8T6</accession>
<organism evidence="1 2">
    <name type="scientific">Candidatus Pullilachnospira gallistercoris</name>
    <dbReference type="NCBI Taxonomy" id="2840911"/>
    <lineage>
        <taxon>Bacteria</taxon>
        <taxon>Bacillati</taxon>
        <taxon>Bacillota</taxon>
        <taxon>Clostridia</taxon>
        <taxon>Lachnospirales</taxon>
        <taxon>Lachnospiraceae</taxon>
        <taxon>Lachnospiraceae incertae sedis</taxon>
        <taxon>Candidatus Pullilachnospira</taxon>
    </lineage>
</organism>
<dbReference type="InterPro" id="IPR003789">
    <property type="entry name" value="Asn/Gln_tRNA_amidoTrase-B-like"/>
</dbReference>
<reference evidence="1" key="1">
    <citation type="submission" date="2020-10" db="EMBL/GenBank/DDBJ databases">
        <authorList>
            <person name="Gilroy R."/>
        </authorList>
    </citation>
    <scope>NUCLEOTIDE SEQUENCE</scope>
    <source>
        <strain evidence="1">ChiSjej5B23-6657</strain>
    </source>
</reference>
<proteinExistence type="predicted"/>
<dbReference type="SUPFAM" id="SSF89095">
    <property type="entry name" value="GatB/YqeY motif"/>
    <property type="match status" value="1"/>
</dbReference>
<dbReference type="GO" id="GO:0016884">
    <property type="term" value="F:carbon-nitrogen ligase activity, with glutamine as amido-N-donor"/>
    <property type="evidence" value="ECO:0007669"/>
    <property type="project" value="InterPro"/>
</dbReference>
<dbReference type="Proteomes" id="UP000823912">
    <property type="component" value="Unassembled WGS sequence"/>
</dbReference>
<dbReference type="Pfam" id="PF09424">
    <property type="entry name" value="YqeY"/>
    <property type="match status" value="1"/>
</dbReference>